<feature type="transmembrane region" description="Helical" evidence="9">
    <location>
        <begin position="485"/>
        <end position="505"/>
    </location>
</feature>
<feature type="transmembrane region" description="Helical" evidence="9">
    <location>
        <begin position="400"/>
        <end position="417"/>
    </location>
</feature>
<feature type="transmembrane region" description="Helical" evidence="9">
    <location>
        <begin position="539"/>
        <end position="557"/>
    </location>
</feature>
<dbReference type="eggNOG" id="COG1807">
    <property type="taxonomic scope" value="Bacteria"/>
</dbReference>
<feature type="transmembrane region" description="Helical" evidence="9">
    <location>
        <begin position="113"/>
        <end position="131"/>
    </location>
</feature>
<dbReference type="PANTHER" id="PTHR33908:SF3">
    <property type="entry name" value="UNDECAPRENYL PHOSPHATE-ALPHA-4-AMINO-4-DEOXY-L-ARABINOSE ARABINOSYL TRANSFERASE"/>
    <property type="match status" value="1"/>
</dbReference>
<keyword evidence="6 9" id="KW-1133">Transmembrane helix</keyword>
<evidence type="ECO:0000256" key="2">
    <source>
        <dbReference type="ARBA" id="ARBA00022475"/>
    </source>
</evidence>
<accession>A5D6A1</accession>
<dbReference type="AlphaFoldDB" id="A5D6A1"/>
<dbReference type="InterPro" id="IPR056785">
    <property type="entry name" value="YkcA/B-like_C"/>
</dbReference>
<dbReference type="Proteomes" id="UP000006556">
    <property type="component" value="Chromosome"/>
</dbReference>
<comment type="subcellular location">
    <subcellularLocation>
        <location evidence="1">Cell membrane</location>
        <topology evidence="1">Multi-pass membrane protein</topology>
    </subcellularLocation>
</comment>
<dbReference type="InterPro" id="IPR050297">
    <property type="entry name" value="LipidA_mod_glycosyltrf_83"/>
</dbReference>
<dbReference type="GO" id="GO:0009103">
    <property type="term" value="P:lipopolysaccharide biosynthetic process"/>
    <property type="evidence" value="ECO:0007669"/>
    <property type="project" value="UniProtKB-ARBA"/>
</dbReference>
<evidence type="ECO:0000313" key="13">
    <source>
        <dbReference type="Proteomes" id="UP000006556"/>
    </source>
</evidence>
<feature type="region of interest" description="Disordered" evidence="8">
    <location>
        <begin position="288"/>
        <end position="386"/>
    </location>
</feature>
<feature type="transmembrane region" description="Helical" evidence="9">
    <location>
        <begin position="230"/>
        <end position="250"/>
    </location>
</feature>
<evidence type="ECO:0000256" key="9">
    <source>
        <dbReference type="SAM" id="Phobius"/>
    </source>
</evidence>
<dbReference type="GO" id="GO:0016763">
    <property type="term" value="F:pentosyltransferase activity"/>
    <property type="evidence" value="ECO:0007669"/>
    <property type="project" value="TreeGrafter"/>
</dbReference>
<feature type="transmembrane region" description="Helical" evidence="9">
    <location>
        <begin position="207"/>
        <end position="223"/>
    </location>
</feature>
<evidence type="ECO:0000256" key="6">
    <source>
        <dbReference type="ARBA" id="ARBA00022989"/>
    </source>
</evidence>
<keyword evidence="4" id="KW-0808">Transferase</keyword>
<gene>
    <name evidence="12" type="ordered locus">PTH_0041</name>
</gene>
<keyword evidence="3" id="KW-0328">Glycosyltransferase</keyword>
<dbReference type="Pfam" id="PF24878">
    <property type="entry name" value="YkcB_C"/>
    <property type="match status" value="1"/>
</dbReference>
<evidence type="ECO:0000259" key="10">
    <source>
        <dbReference type="Pfam" id="PF13231"/>
    </source>
</evidence>
<evidence type="ECO:0000256" key="4">
    <source>
        <dbReference type="ARBA" id="ARBA00022679"/>
    </source>
</evidence>
<dbReference type="Pfam" id="PF13231">
    <property type="entry name" value="PMT_2"/>
    <property type="match status" value="1"/>
</dbReference>
<protein>
    <submittedName>
        <fullName evidence="12">Hypothetical membrane protein</fullName>
    </submittedName>
</protein>
<evidence type="ECO:0000256" key="5">
    <source>
        <dbReference type="ARBA" id="ARBA00022692"/>
    </source>
</evidence>
<feature type="transmembrane region" description="Helical" evidence="9">
    <location>
        <begin position="30"/>
        <end position="52"/>
    </location>
</feature>
<keyword evidence="5 9" id="KW-0812">Transmembrane</keyword>
<evidence type="ECO:0000256" key="7">
    <source>
        <dbReference type="ARBA" id="ARBA00023136"/>
    </source>
</evidence>
<reference evidence="13" key="1">
    <citation type="journal article" date="2008" name="Genome Res.">
        <title>The genome of Pelotomaculum thermopropionicum reveals niche-associated evolution in anaerobic microbiota.</title>
        <authorList>
            <person name="Kosaka T."/>
            <person name="Kato S."/>
            <person name="Shimoyama T."/>
            <person name="Ishii S."/>
            <person name="Abe T."/>
            <person name="Watanabe K."/>
        </authorList>
    </citation>
    <scope>NUCLEOTIDE SEQUENCE [LARGE SCALE GENOMIC DNA]</scope>
    <source>
        <strain evidence="13">DSM 13744 / JCM 10971 / SI</strain>
    </source>
</reference>
<feature type="domain" description="Putative mannosyltransferase YkcA/B-like C-terminal" evidence="11">
    <location>
        <begin position="598"/>
        <end position="688"/>
    </location>
</feature>
<proteinExistence type="predicted"/>
<feature type="compositionally biased region" description="Basic and acidic residues" evidence="8">
    <location>
        <begin position="297"/>
        <end position="313"/>
    </location>
</feature>
<evidence type="ECO:0000256" key="8">
    <source>
        <dbReference type="SAM" id="MobiDB-lite"/>
    </source>
</evidence>
<keyword evidence="13" id="KW-1185">Reference proteome</keyword>
<evidence type="ECO:0000256" key="3">
    <source>
        <dbReference type="ARBA" id="ARBA00022676"/>
    </source>
</evidence>
<feature type="transmembrane region" description="Helical" evidence="9">
    <location>
        <begin position="511"/>
        <end position="532"/>
    </location>
</feature>
<evidence type="ECO:0000259" key="11">
    <source>
        <dbReference type="Pfam" id="PF24878"/>
    </source>
</evidence>
<evidence type="ECO:0000313" key="12">
    <source>
        <dbReference type="EMBL" id="BAF58222.1"/>
    </source>
</evidence>
<keyword evidence="7 9" id="KW-0472">Membrane</keyword>
<keyword evidence="2" id="KW-1003">Cell membrane</keyword>
<sequence>MQSAKHAGRGVVAVRKKRLRKKRLRKNRSWGFDPVFTGIVLLSAFLNIFNIWKDQYANAYYTAAVTSMLQNWRNFLFASFDPAGYITVDKPPAAFWVQAAFAYVFGVHGWSVILPQALAGVGSVLLVYVLVKPAFGKTAARLASLVMASTPIAVAVSRTNNIDSLLVFTLLIATWMLFRAVRSQKFLWLLGAFAMIGAGFNMKMFQAYMVVPAFCLLYLIAYEGGWKKKLAVLAAATAVMVVVSGAWATVVEVIPPENRPYIGGSRTNSVLELAVGYNGIMRLTGMHGWGAGPGSAQDRRQMPAQDEGARPDPRQMPQGGENVPDRLQGQQEGSNAPAPAQMPPDKSGLPGAVQGSRTGQGSAPGFGGGRPQGRGGGAFGTGQPGPLRLFQSELSGQTSWLLPFVGFACTGLLAGVSRKRPLTAKQKETLFWLAWLVPAMAFFSVAGFFHHYYLIMLAPPVAALAGAGWVELWSQYRDRDGWKMLLLPAGLLATTAFELYVLQPYQRQIGISWSICIGAAGAGLALVLFIAATIKQKPAFVLALAAMLVLLAAPLYWACTPLLYGVNYTMPQAGPVQQGFGQRPGIGRGPGSGVNEKLLEYLEKNNTGEKYLFATTDANTAAPYIIETGKAVMAMGGFSGSDPVLTVEKLKQMVANKEVKYFLIPSVSGFVGREGGAAGEVLEWIRANSTEVPREEWQPNVIQSVPGGMRDGRTLYKIKG</sequence>
<dbReference type="InterPro" id="IPR038731">
    <property type="entry name" value="RgtA/B/C-like"/>
</dbReference>
<dbReference type="HOGENOM" id="CLU_007261_1_0_9"/>
<evidence type="ECO:0000256" key="1">
    <source>
        <dbReference type="ARBA" id="ARBA00004651"/>
    </source>
</evidence>
<dbReference type="EMBL" id="AP009389">
    <property type="protein sequence ID" value="BAF58222.1"/>
    <property type="molecule type" value="Genomic_DNA"/>
</dbReference>
<feature type="transmembrane region" description="Helical" evidence="9">
    <location>
        <begin position="162"/>
        <end position="178"/>
    </location>
</feature>
<dbReference type="STRING" id="370438.PTH_0041"/>
<feature type="transmembrane region" description="Helical" evidence="9">
    <location>
        <begin position="429"/>
        <end position="446"/>
    </location>
</feature>
<dbReference type="KEGG" id="pth:PTH_0041"/>
<feature type="compositionally biased region" description="Gly residues" evidence="8">
    <location>
        <begin position="362"/>
        <end position="383"/>
    </location>
</feature>
<organism evidence="12 13">
    <name type="scientific">Pelotomaculum thermopropionicum (strain DSM 13744 / JCM 10971 / SI)</name>
    <dbReference type="NCBI Taxonomy" id="370438"/>
    <lineage>
        <taxon>Bacteria</taxon>
        <taxon>Bacillati</taxon>
        <taxon>Bacillota</taxon>
        <taxon>Clostridia</taxon>
        <taxon>Eubacteriales</taxon>
        <taxon>Desulfotomaculaceae</taxon>
        <taxon>Pelotomaculum</taxon>
    </lineage>
</organism>
<name>A5D6A1_PELTS</name>
<feature type="domain" description="Glycosyltransferase RgtA/B/C/D-like" evidence="10">
    <location>
        <begin position="89"/>
        <end position="245"/>
    </location>
</feature>
<dbReference type="GO" id="GO:0005886">
    <property type="term" value="C:plasma membrane"/>
    <property type="evidence" value="ECO:0007669"/>
    <property type="project" value="UniProtKB-SubCell"/>
</dbReference>
<dbReference type="GO" id="GO:0010041">
    <property type="term" value="P:response to iron(III) ion"/>
    <property type="evidence" value="ECO:0007669"/>
    <property type="project" value="TreeGrafter"/>
</dbReference>
<dbReference type="PANTHER" id="PTHR33908">
    <property type="entry name" value="MANNOSYLTRANSFERASE YKCB-RELATED"/>
    <property type="match status" value="1"/>
</dbReference>
<feature type="transmembrane region" description="Helical" evidence="9">
    <location>
        <begin position="452"/>
        <end position="473"/>
    </location>
</feature>